<dbReference type="RefSeq" id="WP_207117497.1">
    <property type="nucleotide sequence ID" value="NZ_JAFLEQ010000003.1"/>
</dbReference>
<sequence>MKCAADNQRRTISVPPQWLAVTGVVFGLLFVVFQVYNPLALVDRTASPTHDLFADTGIYRGGAQLLLAGGDLYGHVFHGPDNQTLPFTYPPFAAVMFVPMAGVSIHTAALVTNTLSALIVWCVTAYLLTACGSVLPGQLTRAGARRWACVIWPFALTCDPVLVNLNYAQINIILLGMVMLDVCRTDDRRLLPRGILTGLAAAIKLTPLVFFLFFVLDRDKTGLLRAAATAVIATAIGWAAAPAQATNYFGSVMWNMDTRLPVASGSNGSVAGVLARAGLDHPGWWIAACAVVVLLTAWAVSRLLEAGSRPGAVIVCSFVALACSPVSWVHHFVWLLPLVVLLGASLRFGPATTGDTVAGWVAFVAAAIPLVVPAHRLIPGLPAPGGGYTTVDQLLGSIHVMAMAICVVAVITRPGILSPKATTGRSWTVTV</sequence>
<dbReference type="GO" id="GO:0005886">
    <property type="term" value="C:plasma membrane"/>
    <property type="evidence" value="ECO:0007669"/>
    <property type="project" value="UniProtKB-SubCell"/>
</dbReference>
<keyword evidence="10" id="KW-1185">Reference proteome</keyword>
<evidence type="ECO:0000256" key="8">
    <source>
        <dbReference type="SAM" id="Phobius"/>
    </source>
</evidence>
<comment type="caution">
    <text evidence="9">The sequence shown here is derived from an EMBL/GenBank/DDBJ whole genome shotgun (WGS) entry which is preliminary data.</text>
</comment>
<evidence type="ECO:0000256" key="6">
    <source>
        <dbReference type="ARBA" id="ARBA00023136"/>
    </source>
</evidence>
<comment type="similarity">
    <text evidence="7">Belongs to the glycosyltransferase 87 family.</text>
</comment>
<feature type="transmembrane region" description="Helical" evidence="8">
    <location>
        <begin position="357"/>
        <end position="378"/>
    </location>
</feature>
<keyword evidence="3" id="KW-0808">Transferase</keyword>
<name>A0A939DYD6_9CORY</name>
<feature type="transmembrane region" description="Helical" evidence="8">
    <location>
        <begin position="284"/>
        <end position="304"/>
    </location>
</feature>
<evidence type="ECO:0000256" key="1">
    <source>
        <dbReference type="ARBA" id="ARBA00004651"/>
    </source>
</evidence>
<proteinExistence type="inferred from homology"/>
<evidence type="ECO:0000256" key="7">
    <source>
        <dbReference type="ARBA" id="ARBA00024033"/>
    </source>
</evidence>
<keyword evidence="2" id="KW-1003">Cell membrane</keyword>
<protein>
    <submittedName>
        <fullName evidence="9">DUF2029 domain-containing protein</fullName>
    </submittedName>
</protein>
<feature type="transmembrane region" description="Helical" evidence="8">
    <location>
        <begin position="147"/>
        <end position="175"/>
    </location>
</feature>
<organism evidence="9 10">
    <name type="scientific">Corynebacterium mendelii</name>
    <dbReference type="NCBI Taxonomy" id="2765362"/>
    <lineage>
        <taxon>Bacteria</taxon>
        <taxon>Bacillati</taxon>
        <taxon>Actinomycetota</taxon>
        <taxon>Actinomycetes</taxon>
        <taxon>Mycobacteriales</taxon>
        <taxon>Corynebacteriaceae</taxon>
        <taxon>Corynebacterium</taxon>
    </lineage>
</organism>
<evidence type="ECO:0000256" key="5">
    <source>
        <dbReference type="ARBA" id="ARBA00022989"/>
    </source>
</evidence>
<gene>
    <name evidence="9" type="ORF">JZY06_00320</name>
</gene>
<dbReference type="EMBL" id="JAFLEQ010000003">
    <property type="protein sequence ID" value="MBN9643080.1"/>
    <property type="molecule type" value="Genomic_DNA"/>
</dbReference>
<accession>A0A939DYD6</accession>
<evidence type="ECO:0000313" key="10">
    <source>
        <dbReference type="Proteomes" id="UP000664332"/>
    </source>
</evidence>
<dbReference type="InterPro" id="IPR018584">
    <property type="entry name" value="GT87"/>
</dbReference>
<dbReference type="AlphaFoldDB" id="A0A939DYD6"/>
<dbReference type="Pfam" id="PF09594">
    <property type="entry name" value="GT87"/>
    <property type="match status" value="1"/>
</dbReference>
<keyword evidence="6 8" id="KW-0472">Membrane</keyword>
<feature type="transmembrane region" description="Helical" evidence="8">
    <location>
        <begin position="18"/>
        <end position="37"/>
    </location>
</feature>
<evidence type="ECO:0000256" key="2">
    <source>
        <dbReference type="ARBA" id="ARBA00022475"/>
    </source>
</evidence>
<feature type="transmembrane region" description="Helical" evidence="8">
    <location>
        <begin position="311"/>
        <end position="328"/>
    </location>
</feature>
<comment type="subcellular location">
    <subcellularLocation>
        <location evidence="1">Cell membrane</location>
        <topology evidence="1">Multi-pass membrane protein</topology>
    </subcellularLocation>
</comment>
<feature type="transmembrane region" description="Helical" evidence="8">
    <location>
        <begin position="115"/>
        <end position="135"/>
    </location>
</feature>
<dbReference type="Proteomes" id="UP000664332">
    <property type="component" value="Unassembled WGS sequence"/>
</dbReference>
<evidence type="ECO:0000313" key="9">
    <source>
        <dbReference type="EMBL" id="MBN9643080.1"/>
    </source>
</evidence>
<feature type="transmembrane region" description="Helical" evidence="8">
    <location>
        <begin position="89"/>
        <end position="109"/>
    </location>
</feature>
<dbReference type="GO" id="GO:0016758">
    <property type="term" value="F:hexosyltransferase activity"/>
    <property type="evidence" value="ECO:0007669"/>
    <property type="project" value="InterPro"/>
</dbReference>
<keyword evidence="5 8" id="KW-1133">Transmembrane helix</keyword>
<evidence type="ECO:0000256" key="4">
    <source>
        <dbReference type="ARBA" id="ARBA00022692"/>
    </source>
</evidence>
<feature type="transmembrane region" description="Helical" evidence="8">
    <location>
        <begin position="223"/>
        <end position="241"/>
    </location>
</feature>
<feature type="transmembrane region" description="Helical" evidence="8">
    <location>
        <begin position="334"/>
        <end position="350"/>
    </location>
</feature>
<feature type="transmembrane region" description="Helical" evidence="8">
    <location>
        <begin position="398"/>
        <end position="416"/>
    </location>
</feature>
<keyword evidence="4 8" id="KW-0812">Transmembrane</keyword>
<reference evidence="9" key="1">
    <citation type="submission" date="2021-03" db="EMBL/GenBank/DDBJ databases">
        <authorList>
            <person name="Sun Q."/>
        </authorList>
    </citation>
    <scope>NUCLEOTIDE SEQUENCE</scope>
    <source>
        <strain evidence="9">CCM 8862</strain>
    </source>
</reference>
<feature type="transmembrane region" description="Helical" evidence="8">
    <location>
        <begin position="195"/>
        <end position="216"/>
    </location>
</feature>
<feature type="transmembrane region" description="Helical" evidence="8">
    <location>
        <begin position="57"/>
        <end position="77"/>
    </location>
</feature>
<evidence type="ECO:0000256" key="3">
    <source>
        <dbReference type="ARBA" id="ARBA00022679"/>
    </source>
</evidence>